<evidence type="ECO:0000313" key="2">
    <source>
        <dbReference type="Proteomes" id="UP000192411"/>
    </source>
</evidence>
<sequence length="156" mass="17332">MKFTLDTNILIGLQRNYPRDIFPGLWESIEASVSSQDSCVCEAVLREIKRGGDDLHKWAKDLPGFVCAVSGAELTTVAEIARAHPGWVQGQLNEADPFVVAHAKAERSVIVTEESRKGPNTDDKNQKIPNIADEHSVATMKFFDYVRTNGWAFART</sequence>
<accession>A0A1X0JS17</accession>
<evidence type="ECO:0000313" key="1">
    <source>
        <dbReference type="EMBL" id="ORB65723.1"/>
    </source>
</evidence>
<dbReference type="STRING" id="75922.BST47_12340"/>
<comment type="caution">
    <text evidence="1">The sequence shown here is derived from an EMBL/GenBank/DDBJ whole genome shotgun (WGS) entry which is preliminary data.</text>
</comment>
<dbReference type="OrthoDB" id="338425at2"/>
<reference evidence="1 2" key="1">
    <citation type="submission" date="2017-02" db="EMBL/GenBank/DDBJ databases">
        <title>The new phylogeny of genus Mycobacterium.</title>
        <authorList>
            <person name="Tortoli E."/>
            <person name="Trovato A."/>
            <person name="Cirillo D.M."/>
        </authorList>
    </citation>
    <scope>NUCLEOTIDE SEQUENCE [LARGE SCALE GENOMIC DNA]</scope>
    <source>
        <strain evidence="1 2">DSM 44338</strain>
    </source>
</reference>
<dbReference type="AlphaFoldDB" id="A0A1X0JS17"/>
<dbReference type="Pfam" id="PF14367">
    <property type="entry name" value="DUF4411"/>
    <property type="match status" value="1"/>
</dbReference>
<proteinExistence type="predicted"/>
<keyword evidence="2" id="KW-1185">Reference proteome</keyword>
<gene>
    <name evidence="1" type="ORF">BST47_12340</name>
</gene>
<organism evidence="1 2">
    <name type="scientific">Mycolicibacterium tusciae</name>
    <dbReference type="NCBI Taxonomy" id="75922"/>
    <lineage>
        <taxon>Bacteria</taxon>
        <taxon>Bacillati</taxon>
        <taxon>Actinomycetota</taxon>
        <taxon>Actinomycetes</taxon>
        <taxon>Mycobacteriales</taxon>
        <taxon>Mycobacteriaceae</taxon>
        <taxon>Mycolicibacterium</taxon>
    </lineage>
</organism>
<dbReference type="RefSeq" id="WP_011856341.1">
    <property type="nucleotide sequence ID" value="NZ_MVIM01000005.1"/>
</dbReference>
<dbReference type="InterPro" id="IPR029060">
    <property type="entry name" value="PIN-like_dom_sf"/>
</dbReference>
<dbReference type="EMBL" id="MVIM01000005">
    <property type="protein sequence ID" value="ORB65723.1"/>
    <property type="molecule type" value="Genomic_DNA"/>
</dbReference>
<dbReference type="PIRSF" id="PIRSF008505">
    <property type="entry name" value="UCP008505"/>
    <property type="match status" value="1"/>
</dbReference>
<name>A0A1X0JS17_9MYCO</name>
<dbReference type="Gene3D" id="3.40.50.1010">
    <property type="entry name" value="5'-nuclease"/>
    <property type="match status" value="1"/>
</dbReference>
<evidence type="ECO:0008006" key="3">
    <source>
        <dbReference type="Google" id="ProtNLM"/>
    </source>
</evidence>
<dbReference type="Proteomes" id="UP000192411">
    <property type="component" value="Unassembled WGS sequence"/>
</dbReference>
<dbReference type="InterPro" id="IPR016541">
    <property type="entry name" value="UCP008505"/>
</dbReference>
<protein>
    <recommendedName>
        <fullName evidence="3">DUF4411 family protein</fullName>
    </recommendedName>
</protein>
<dbReference type="SUPFAM" id="SSF88723">
    <property type="entry name" value="PIN domain-like"/>
    <property type="match status" value="1"/>
</dbReference>